<name>A0A9J5ZR49_SOLCO</name>
<comment type="caution">
    <text evidence="2">The sequence shown here is derived from an EMBL/GenBank/DDBJ whole genome shotgun (WGS) entry which is preliminary data.</text>
</comment>
<dbReference type="AlphaFoldDB" id="A0A9J5ZR49"/>
<keyword evidence="3" id="KW-1185">Reference proteome</keyword>
<feature type="region of interest" description="Disordered" evidence="1">
    <location>
        <begin position="16"/>
        <end position="69"/>
    </location>
</feature>
<dbReference type="Proteomes" id="UP000824120">
    <property type="component" value="Chromosome 3"/>
</dbReference>
<reference evidence="2 3" key="1">
    <citation type="submission" date="2020-09" db="EMBL/GenBank/DDBJ databases">
        <title>De no assembly of potato wild relative species, Solanum commersonii.</title>
        <authorList>
            <person name="Cho K."/>
        </authorList>
    </citation>
    <scope>NUCLEOTIDE SEQUENCE [LARGE SCALE GENOMIC DNA]</scope>
    <source>
        <strain evidence="2">LZ3.2</strain>
        <tissue evidence="2">Leaf</tissue>
    </source>
</reference>
<evidence type="ECO:0000313" key="2">
    <source>
        <dbReference type="EMBL" id="KAG5614524.1"/>
    </source>
</evidence>
<accession>A0A9J5ZR49</accession>
<proteinExistence type="predicted"/>
<evidence type="ECO:0000313" key="3">
    <source>
        <dbReference type="Proteomes" id="UP000824120"/>
    </source>
</evidence>
<feature type="compositionally biased region" description="Basic and acidic residues" evidence="1">
    <location>
        <begin position="49"/>
        <end position="61"/>
    </location>
</feature>
<sequence>MNEFLLLCEHLDKCPKRNSNPEGNINPNKVTRDVPLAPSAKNISSTSMDKLKPECKDKEGSTNKVPSGSKVFSSFQVRRQNPKEDEYLVFTRNIYNILEESGETFEVLGTTSLFP</sequence>
<feature type="compositionally biased region" description="Polar residues" evidence="1">
    <location>
        <begin position="17"/>
        <end position="29"/>
    </location>
</feature>
<protein>
    <submittedName>
        <fullName evidence="2">Uncharacterized protein</fullName>
    </submittedName>
</protein>
<evidence type="ECO:0000256" key="1">
    <source>
        <dbReference type="SAM" id="MobiDB-lite"/>
    </source>
</evidence>
<organism evidence="2 3">
    <name type="scientific">Solanum commersonii</name>
    <name type="common">Commerson's wild potato</name>
    <name type="synonym">Commerson's nightshade</name>
    <dbReference type="NCBI Taxonomy" id="4109"/>
    <lineage>
        <taxon>Eukaryota</taxon>
        <taxon>Viridiplantae</taxon>
        <taxon>Streptophyta</taxon>
        <taxon>Embryophyta</taxon>
        <taxon>Tracheophyta</taxon>
        <taxon>Spermatophyta</taxon>
        <taxon>Magnoliopsida</taxon>
        <taxon>eudicotyledons</taxon>
        <taxon>Gunneridae</taxon>
        <taxon>Pentapetalae</taxon>
        <taxon>asterids</taxon>
        <taxon>lamiids</taxon>
        <taxon>Solanales</taxon>
        <taxon>Solanaceae</taxon>
        <taxon>Solanoideae</taxon>
        <taxon>Solaneae</taxon>
        <taxon>Solanum</taxon>
    </lineage>
</organism>
<gene>
    <name evidence="2" type="ORF">H5410_014348</name>
</gene>
<dbReference type="EMBL" id="JACXVP010000003">
    <property type="protein sequence ID" value="KAG5614524.1"/>
    <property type="molecule type" value="Genomic_DNA"/>
</dbReference>